<keyword evidence="1" id="KW-1133">Transmembrane helix</keyword>
<keyword evidence="1" id="KW-0812">Transmembrane</keyword>
<evidence type="ECO:0000256" key="1">
    <source>
        <dbReference type="SAM" id="Phobius"/>
    </source>
</evidence>
<organism evidence="2">
    <name type="scientific">Saccharolobus solfataricus (strain ATCC 35092 / DSM 1617 / JCM 11322 / P2)</name>
    <name type="common">Sulfolobus solfataricus</name>
    <dbReference type="NCBI Taxonomy" id="273057"/>
    <lineage>
        <taxon>Archaea</taxon>
        <taxon>Thermoproteota</taxon>
        <taxon>Thermoprotei</taxon>
        <taxon>Sulfolobales</taxon>
        <taxon>Sulfolobaceae</taxon>
        <taxon>Saccharolobus</taxon>
    </lineage>
</organism>
<keyword evidence="1" id="KW-0472">Membrane</keyword>
<geneLocation type="plasmid" evidence="2">
    <name>pMGB1</name>
</geneLocation>
<proteinExistence type="predicted"/>
<reference evidence="2" key="1">
    <citation type="journal article" date="2012" name="Mol. Microbiol.">
        <title>Selective and hyperactive uptake of foreign DNA by adaptive immune systems of an archaeon via two distinct mechanisms.</title>
        <authorList>
            <person name="Erdmann S."/>
            <person name="Garrett R.A."/>
        </authorList>
    </citation>
    <scope>NUCLEOTIDE SEQUENCE [LARGE SCALE GENOMIC DNA]</scope>
    <source>
        <strain evidence="2">P2</strain>
        <plasmid evidence="2">pMGB1</plasmid>
    </source>
</reference>
<accession>S6DRK6</accession>
<sequence>MVLSFFPVALAFLLFVYEYRNYRLIKRAKFLYEKGGVKYYQIESNEDNAITIKSILFGKNVIIIGSDNDKVLAHEEGHLRQPYFTYYFLVLSALGISYNILTIPILLIIYKMMFLHYERDADLYAYRVYNIRYESSAERPIKRIERLKAWIFDTHPPDYIRKEEEYYKKTNILKLFIRDLLS</sequence>
<dbReference type="EMBL" id="HG008922">
    <property type="protein sequence ID" value="CDF66429.1"/>
    <property type="molecule type" value="Genomic_DNA"/>
</dbReference>
<evidence type="ECO:0000313" key="2">
    <source>
        <dbReference type="EMBL" id="CDF66429.1"/>
    </source>
</evidence>
<name>S6DRK6_SACS2</name>
<dbReference type="RefSeq" id="WP_020936627.1">
    <property type="nucleotide sequence ID" value="NC_021914.1"/>
</dbReference>
<protein>
    <submittedName>
        <fullName evidence="2">Conserved conjugative plasmid protein</fullName>
    </submittedName>
</protein>
<keyword evidence="2" id="KW-0614">Plasmid</keyword>
<feature type="transmembrane region" description="Helical" evidence="1">
    <location>
        <begin position="86"/>
        <end position="110"/>
    </location>
</feature>
<reference evidence="2" key="2">
    <citation type="submission" date="2013-05" db="EMBL/GenBank/DDBJ databases">
        <authorList>
            <person name="Garrett R."/>
        </authorList>
    </citation>
    <scope>NUCLEOTIDE SEQUENCE</scope>
    <source>
        <strain evidence="2">P2</strain>
        <plasmid evidence="2">pMGB1</plasmid>
    </source>
</reference>
<dbReference type="AlphaFoldDB" id="S6DRK6"/>